<dbReference type="Proteomes" id="UP001432322">
    <property type="component" value="Unassembled WGS sequence"/>
</dbReference>
<evidence type="ECO:0000313" key="4">
    <source>
        <dbReference type="EMBL" id="GMT37018.1"/>
    </source>
</evidence>
<evidence type="ECO:0000313" key="3">
    <source>
        <dbReference type="EMBL" id="GMT37015.1"/>
    </source>
</evidence>
<dbReference type="EMBL" id="BTSY01000121">
    <property type="protein sequence ID" value="GMT37391.1"/>
    <property type="molecule type" value="Genomic_DNA"/>
</dbReference>
<evidence type="ECO:0000313" key="10">
    <source>
        <dbReference type="EMBL" id="GMT37918.1"/>
    </source>
</evidence>
<reference evidence="2" key="1">
    <citation type="submission" date="2023-10" db="EMBL/GenBank/DDBJ databases">
        <title>Genome assembly of Pristionchus species.</title>
        <authorList>
            <person name="Yoshida K."/>
            <person name="Sommer R.J."/>
        </authorList>
    </citation>
    <scope>NUCLEOTIDE SEQUENCE</scope>
    <source>
        <strain evidence="2">RS5133</strain>
    </source>
</reference>
<dbReference type="EMBL" id="BTSY01000011">
    <property type="protein sequence ID" value="GMT37018.1"/>
    <property type="molecule type" value="Genomic_DNA"/>
</dbReference>
<keyword evidence="11" id="KW-1185">Reference proteome</keyword>
<accession>A0AAV5X1Q5</accession>
<evidence type="ECO:0000313" key="9">
    <source>
        <dbReference type="EMBL" id="GMT37902.1"/>
    </source>
</evidence>
<dbReference type="EMBL" id="BTSY01000006">
    <property type="protein sequence ID" value="GMT34976.1"/>
    <property type="molecule type" value="Genomic_DNA"/>
</dbReference>
<comment type="caution">
    <text evidence="2">The sequence shown here is derived from an EMBL/GenBank/DDBJ whole genome shotgun (WGS) entry which is preliminary data.</text>
</comment>
<dbReference type="EMBL" id="BTSY01000121">
    <property type="protein sequence ID" value="GMT37393.1"/>
    <property type="molecule type" value="Genomic_DNA"/>
</dbReference>
<evidence type="ECO:0000313" key="11">
    <source>
        <dbReference type="Proteomes" id="UP001432322"/>
    </source>
</evidence>
<name>A0AAV5X1Q5_9BILA</name>
<dbReference type="EMBL" id="BTSY01000080">
    <property type="protein sequence ID" value="GMT37246.1"/>
    <property type="molecule type" value="Genomic_DNA"/>
</dbReference>
<evidence type="ECO:0000313" key="7">
    <source>
        <dbReference type="EMBL" id="GMT37391.1"/>
    </source>
</evidence>
<feature type="non-terminal residue" evidence="2">
    <location>
        <position position="1"/>
    </location>
</feature>
<gene>
    <name evidence="1" type="ORF">PFISCL1PPCAC_26273</name>
    <name evidence="2" type="ORF">PFISCL1PPCAC_28310</name>
    <name evidence="3" type="ORF">PFISCL1PPCAC_28312</name>
    <name evidence="4" type="ORF">PFISCL1PPCAC_28315</name>
    <name evidence="5" type="ORF">PFISCL1PPCAC_28541</name>
    <name evidence="6" type="ORF">PFISCL1PPCAC_28543</name>
    <name evidence="7" type="ORF">PFISCL1PPCAC_28688</name>
    <name evidence="8" type="ORF">PFISCL1PPCAC_28690</name>
    <name evidence="9" type="ORF">PFISCL1PPCAC_29199</name>
    <name evidence="10" type="ORF">PFISCL1PPCAC_29215</name>
</gene>
<sequence>LKGERTDVVALRNAAGFPNDYGDARDAFYPFLQDYGEVFDAHCMATFNITLTCPNGHQKINPPPLSGVQYKCALDVNKLPNGCTSGTIEELFKKNVMNDETCPQCQQNITNADYTVNLNGSHLIVEINRSVHMNGIRQPDQVLTINGCNAKRMNVFGIPMKMVGCMQHLANNRGDSGHYVVWKRNDSGRWCVINDNHPLRM</sequence>
<dbReference type="Gene3D" id="3.90.70.10">
    <property type="entry name" value="Cysteine proteinases"/>
    <property type="match status" value="1"/>
</dbReference>
<dbReference type="EMBL" id="BTSY01000340">
    <property type="protein sequence ID" value="GMT37918.1"/>
    <property type="molecule type" value="Genomic_DNA"/>
</dbReference>
<evidence type="ECO:0000313" key="8">
    <source>
        <dbReference type="EMBL" id="GMT37393.1"/>
    </source>
</evidence>
<dbReference type="EMBL" id="BTSY01000011">
    <property type="protein sequence ID" value="GMT37015.1"/>
    <property type="molecule type" value="Genomic_DNA"/>
</dbReference>
<proteinExistence type="predicted"/>
<evidence type="ECO:0008006" key="12">
    <source>
        <dbReference type="Google" id="ProtNLM"/>
    </source>
</evidence>
<evidence type="ECO:0000313" key="2">
    <source>
        <dbReference type="EMBL" id="GMT37013.1"/>
    </source>
</evidence>
<dbReference type="EMBL" id="BTSY01000011">
    <property type="protein sequence ID" value="GMT37013.1"/>
    <property type="molecule type" value="Genomic_DNA"/>
</dbReference>
<dbReference type="EMBL" id="BTSY01000328">
    <property type="protein sequence ID" value="GMT37902.1"/>
    <property type="molecule type" value="Genomic_DNA"/>
</dbReference>
<feature type="non-terminal residue" evidence="2">
    <location>
        <position position="201"/>
    </location>
</feature>
<evidence type="ECO:0000313" key="6">
    <source>
        <dbReference type="EMBL" id="GMT37246.1"/>
    </source>
</evidence>
<evidence type="ECO:0000313" key="1">
    <source>
        <dbReference type="EMBL" id="GMT34976.1"/>
    </source>
</evidence>
<protein>
    <recommendedName>
        <fullName evidence="12">USP domain-containing protein</fullName>
    </recommendedName>
</protein>
<dbReference type="AlphaFoldDB" id="A0AAV5X1Q5"/>
<dbReference type="EMBL" id="BTSY01000080">
    <property type="protein sequence ID" value="GMT37244.1"/>
    <property type="molecule type" value="Genomic_DNA"/>
</dbReference>
<evidence type="ECO:0000313" key="5">
    <source>
        <dbReference type="EMBL" id="GMT37244.1"/>
    </source>
</evidence>
<organism evidence="2 11">
    <name type="scientific">Pristionchus fissidentatus</name>
    <dbReference type="NCBI Taxonomy" id="1538716"/>
    <lineage>
        <taxon>Eukaryota</taxon>
        <taxon>Metazoa</taxon>
        <taxon>Ecdysozoa</taxon>
        <taxon>Nematoda</taxon>
        <taxon>Chromadorea</taxon>
        <taxon>Rhabditida</taxon>
        <taxon>Rhabditina</taxon>
        <taxon>Diplogasteromorpha</taxon>
        <taxon>Diplogasteroidea</taxon>
        <taxon>Neodiplogasteridae</taxon>
        <taxon>Pristionchus</taxon>
    </lineage>
</organism>